<reference evidence="2" key="1">
    <citation type="submission" date="2023-04" db="EMBL/GenBank/DDBJ databases">
        <authorList>
            <consortium name="ELIXIR-Norway"/>
        </authorList>
    </citation>
    <scope>NUCLEOTIDE SEQUENCE [LARGE SCALE GENOMIC DNA]</scope>
</reference>
<dbReference type="EMBL" id="OX459961">
    <property type="protein sequence ID" value="CAI9166292.1"/>
    <property type="molecule type" value="Genomic_DNA"/>
</dbReference>
<feature type="region of interest" description="Disordered" evidence="1">
    <location>
        <begin position="56"/>
        <end position="83"/>
    </location>
</feature>
<gene>
    <name evidence="2" type="ORF">MRATA1EN1_LOCUS15254</name>
</gene>
<keyword evidence="3" id="KW-1185">Reference proteome</keyword>
<evidence type="ECO:0000313" key="2">
    <source>
        <dbReference type="EMBL" id="CAI9166292.1"/>
    </source>
</evidence>
<protein>
    <submittedName>
        <fullName evidence="2">Uncharacterized protein</fullName>
    </submittedName>
</protein>
<evidence type="ECO:0000256" key="1">
    <source>
        <dbReference type="SAM" id="MobiDB-lite"/>
    </source>
</evidence>
<dbReference type="Proteomes" id="UP001176941">
    <property type="component" value="Chromosome 25"/>
</dbReference>
<organism evidence="2 3">
    <name type="scientific">Rangifer tarandus platyrhynchus</name>
    <name type="common">Svalbard reindeer</name>
    <dbReference type="NCBI Taxonomy" id="3082113"/>
    <lineage>
        <taxon>Eukaryota</taxon>
        <taxon>Metazoa</taxon>
        <taxon>Chordata</taxon>
        <taxon>Craniata</taxon>
        <taxon>Vertebrata</taxon>
        <taxon>Euteleostomi</taxon>
        <taxon>Mammalia</taxon>
        <taxon>Eutheria</taxon>
        <taxon>Laurasiatheria</taxon>
        <taxon>Artiodactyla</taxon>
        <taxon>Ruminantia</taxon>
        <taxon>Pecora</taxon>
        <taxon>Cervidae</taxon>
        <taxon>Odocoileinae</taxon>
        <taxon>Rangifer</taxon>
    </lineage>
</organism>
<accession>A0ABN8YXJ3</accession>
<sequence>MCSALGFTCNVSIGRMVAARGSGPGHRCPASLLGKGGKRLNPSLWRLLLAGLGKRRERAAEGWGKRDRAPGGRQGPQRVSVSPRRDCGLQFKILA</sequence>
<feature type="compositionally biased region" description="Basic and acidic residues" evidence="1">
    <location>
        <begin position="58"/>
        <end position="70"/>
    </location>
</feature>
<evidence type="ECO:0000313" key="3">
    <source>
        <dbReference type="Proteomes" id="UP001176941"/>
    </source>
</evidence>
<proteinExistence type="predicted"/>
<name>A0ABN8YXJ3_RANTA</name>